<feature type="region of interest" description="Disordered" evidence="3">
    <location>
        <begin position="680"/>
        <end position="711"/>
    </location>
</feature>
<dbReference type="InterPro" id="IPR003595">
    <property type="entry name" value="Tyr_Pase_cat"/>
</dbReference>
<organism evidence="7 8">
    <name type="scientific">Cephalotrichum gorgonifer</name>
    <dbReference type="NCBI Taxonomy" id="2041049"/>
    <lineage>
        <taxon>Eukaryota</taxon>
        <taxon>Fungi</taxon>
        <taxon>Dikarya</taxon>
        <taxon>Ascomycota</taxon>
        <taxon>Pezizomycotina</taxon>
        <taxon>Sordariomycetes</taxon>
        <taxon>Hypocreomycetidae</taxon>
        <taxon>Microascales</taxon>
        <taxon>Microascaceae</taxon>
        <taxon>Cephalotrichum</taxon>
    </lineage>
</organism>
<dbReference type="InterPro" id="IPR050348">
    <property type="entry name" value="Protein-Tyr_Phosphatase"/>
</dbReference>
<feature type="compositionally biased region" description="Polar residues" evidence="3">
    <location>
        <begin position="181"/>
        <end position="192"/>
    </location>
</feature>
<dbReference type="PROSITE" id="PS00383">
    <property type="entry name" value="TYR_PHOSPHATASE_1"/>
    <property type="match status" value="1"/>
</dbReference>
<dbReference type="CDD" id="cd01446">
    <property type="entry name" value="DSP_MapKP"/>
    <property type="match status" value="1"/>
</dbReference>
<feature type="region of interest" description="Disordered" evidence="3">
    <location>
        <begin position="1"/>
        <end position="120"/>
    </location>
</feature>
<dbReference type="SMART" id="SM00404">
    <property type="entry name" value="PTPc_motif"/>
    <property type="match status" value="1"/>
</dbReference>
<dbReference type="Gene3D" id="3.40.250.10">
    <property type="entry name" value="Rhodanese-like domain"/>
    <property type="match status" value="1"/>
</dbReference>
<accession>A0AAE8N160</accession>
<evidence type="ECO:0000256" key="1">
    <source>
        <dbReference type="ARBA" id="ARBA00009649"/>
    </source>
</evidence>
<dbReference type="InterPro" id="IPR016130">
    <property type="entry name" value="Tyr_Pase_AS"/>
</dbReference>
<dbReference type="PROSITE" id="PS50056">
    <property type="entry name" value="TYR_PHOSPHATASE_2"/>
    <property type="match status" value="1"/>
</dbReference>
<feature type="domain" description="Tyrosine-protein phosphatase" evidence="4">
    <location>
        <begin position="573"/>
        <end position="941"/>
    </location>
</feature>
<dbReference type="SUPFAM" id="SSF52799">
    <property type="entry name" value="(Phosphotyrosine protein) phosphatases II"/>
    <property type="match status" value="1"/>
</dbReference>
<dbReference type="PROSITE" id="PS50206">
    <property type="entry name" value="RHODANESE_3"/>
    <property type="match status" value="1"/>
</dbReference>
<dbReference type="EMBL" id="ONZQ02000008">
    <property type="protein sequence ID" value="SPO03528.1"/>
    <property type="molecule type" value="Genomic_DNA"/>
</dbReference>
<evidence type="ECO:0000313" key="8">
    <source>
        <dbReference type="Proteomes" id="UP001187682"/>
    </source>
</evidence>
<dbReference type="SUPFAM" id="SSF52821">
    <property type="entry name" value="Rhodanese/Cell cycle control phosphatase"/>
    <property type="match status" value="1"/>
</dbReference>
<feature type="compositionally biased region" description="Polar residues" evidence="3">
    <location>
        <begin position="30"/>
        <end position="46"/>
    </location>
</feature>
<evidence type="ECO:0000256" key="3">
    <source>
        <dbReference type="SAM" id="MobiDB-lite"/>
    </source>
</evidence>
<evidence type="ECO:0000259" key="4">
    <source>
        <dbReference type="PROSITE" id="PS50055"/>
    </source>
</evidence>
<protein>
    <recommendedName>
        <fullName evidence="2">protein-tyrosine-phosphatase</fullName>
        <ecNumber evidence="2">3.1.3.48</ecNumber>
    </recommendedName>
</protein>
<evidence type="ECO:0000256" key="2">
    <source>
        <dbReference type="ARBA" id="ARBA00013064"/>
    </source>
</evidence>
<proteinExistence type="inferred from homology"/>
<dbReference type="AlphaFoldDB" id="A0AAE8N160"/>
<dbReference type="PROSITE" id="PS50055">
    <property type="entry name" value="TYR_PHOSPHATASE_PTP"/>
    <property type="match status" value="1"/>
</dbReference>
<dbReference type="CDD" id="cd18533">
    <property type="entry name" value="PTP_fungal"/>
    <property type="match status" value="1"/>
</dbReference>
<dbReference type="PRINTS" id="PR00700">
    <property type="entry name" value="PRTYPHPHTASE"/>
</dbReference>
<feature type="region of interest" description="Disordered" evidence="3">
    <location>
        <begin position="156"/>
        <end position="310"/>
    </location>
</feature>
<keyword evidence="8" id="KW-1185">Reference proteome</keyword>
<feature type="compositionally biased region" description="Low complexity" evidence="3">
    <location>
        <begin position="783"/>
        <end position="798"/>
    </location>
</feature>
<comment type="caution">
    <text evidence="7">The sequence shown here is derived from an EMBL/GenBank/DDBJ whole genome shotgun (WGS) entry which is preliminary data.</text>
</comment>
<comment type="similarity">
    <text evidence="1">Belongs to the protein-tyrosine phosphatase family. Non-receptor class subfamily.</text>
</comment>
<dbReference type="InterPro" id="IPR000387">
    <property type="entry name" value="Tyr_Pase_dom"/>
</dbReference>
<feature type="domain" description="Rhodanese" evidence="6">
    <location>
        <begin position="327"/>
        <end position="443"/>
    </location>
</feature>
<feature type="domain" description="Tyrosine specific protein phosphatases" evidence="5">
    <location>
        <begin position="803"/>
        <end position="865"/>
    </location>
</feature>
<dbReference type="InterPro" id="IPR036873">
    <property type="entry name" value="Rhodanese-like_dom_sf"/>
</dbReference>
<dbReference type="InterPro" id="IPR029021">
    <property type="entry name" value="Prot-tyrosine_phosphatase-like"/>
</dbReference>
<gene>
    <name evidence="7" type="ORF">DNG_06211</name>
</gene>
<name>A0AAE8N160_9PEZI</name>
<feature type="compositionally biased region" description="Basic and acidic residues" evidence="3">
    <location>
        <begin position="680"/>
        <end position="691"/>
    </location>
</feature>
<dbReference type="SMART" id="SM00194">
    <property type="entry name" value="PTPc"/>
    <property type="match status" value="1"/>
</dbReference>
<dbReference type="InterPro" id="IPR001763">
    <property type="entry name" value="Rhodanese-like_dom"/>
</dbReference>
<dbReference type="InterPro" id="IPR000242">
    <property type="entry name" value="PTP_cat"/>
</dbReference>
<dbReference type="Pfam" id="PF00581">
    <property type="entry name" value="Rhodanese"/>
    <property type="match status" value="1"/>
</dbReference>
<feature type="region of interest" description="Disordered" evidence="3">
    <location>
        <begin position="776"/>
        <end position="804"/>
    </location>
</feature>
<sequence length="970" mass="106168">MKTSTRQTSSAAPHFYSSPHPNPLSFPHTHPNTHSSHGASPSTRTSRGAGPTTPLPSPKLPYSTGQPLPPTLSPPRTRGSEKRSSSPSYFGLVVDDSADPRDSSLSPRHNWCPPSGNSVKSFAAAVPKQQVSLEGNSEFEAFRKQVDAYRARGLSSSTTAYMPPGGTSLTTTIIRPRAPRSHTQASDSTTSPDAAPLSGPASTHTPGGPLEGTRMDIDQGSLHDSAYVSGDSKRNSEACVAPPQLPSLPGVDSPERSSPASDQKIVTPRPVLEEWDRRASAPSARLGQYKANPPSATRAQTAPPKPDANLGPSLIVPEQLRQVIEDPNTRLLLIDVRSAQSYAASRIRTALNLCIPTMLLKRPTFNLQKLQQTFQDPGDKDLFSKWKDTDCLVVYDACSSEKTEATTAMSMIKKFTNEGYTGGTFILRGGFRATAEDQPDLIYHRAADDSGSGIPVCGSAGLLAPVIGGVMLPTTNNKAIPFFSNIRQNMDLADGVGQMDIAKPKGLASSSLPRWLRLATEESNHGKDVSDKFLGIEKDEQARMRDAYSLLRSSSSPNKKKCVELCGIEQGARNRYKDILPFEHSRVKLPAGLNPSDYFNANHVKASRSNKRYLATQGPLPSTFDDFWSVIWDQDVRVIVMLTAESEGGQLKCHAYWNNRDYGSLRLRLLSERKISLDIDRRQSESPESGRRRANTTMSAEQAPPRQQGDTPHVIIRKFSLSHAAQPFAPIREITHLHYPSWPDFGVPARASHLLALVELANVMQRSSLPVDTAITSPKRMNTSLDSSPSSASPRPTTGGLPTQWVDEPEASAKSRPMMVHCSAGCGRTGTFCTVDSVIDMLKRQRMSRMNKFIRKEEEDVVMDDVPEGVEGIVATSLNKSQEPRSRVPSSESLPEVDGPWLDDDEVDLVQATVEEFRSQRLSMVQSLRQYVLCYETVMEWIWRVQERGPERGVDSRKRSGSVGLLQGAS</sequence>
<evidence type="ECO:0000313" key="7">
    <source>
        <dbReference type="EMBL" id="SPO03528.1"/>
    </source>
</evidence>
<dbReference type="GO" id="GO:0004725">
    <property type="term" value="F:protein tyrosine phosphatase activity"/>
    <property type="evidence" value="ECO:0007669"/>
    <property type="project" value="UniProtKB-EC"/>
</dbReference>
<evidence type="ECO:0000259" key="6">
    <source>
        <dbReference type="PROSITE" id="PS50206"/>
    </source>
</evidence>
<dbReference type="PANTHER" id="PTHR19134:SF561">
    <property type="entry name" value="PROTEIN TYROSINE PHOSPHATASE 36E, ISOFORM A"/>
    <property type="match status" value="1"/>
</dbReference>
<reference evidence="7" key="1">
    <citation type="submission" date="2018-03" db="EMBL/GenBank/DDBJ databases">
        <authorList>
            <person name="Guldener U."/>
        </authorList>
    </citation>
    <scope>NUCLEOTIDE SEQUENCE</scope>
</reference>
<evidence type="ECO:0000259" key="5">
    <source>
        <dbReference type="PROSITE" id="PS50056"/>
    </source>
</evidence>
<dbReference type="Proteomes" id="UP001187682">
    <property type="component" value="Unassembled WGS sequence"/>
</dbReference>
<dbReference type="Gene3D" id="3.90.190.10">
    <property type="entry name" value="Protein tyrosine phosphatase superfamily"/>
    <property type="match status" value="1"/>
</dbReference>
<feature type="compositionally biased region" description="Polar residues" evidence="3">
    <location>
        <begin position="1"/>
        <end position="11"/>
    </location>
</feature>
<dbReference type="PANTHER" id="PTHR19134">
    <property type="entry name" value="RECEPTOR-TYPE TYROSINE-PROTEIN PHOSPHATASE"/>
    <property type="match status" value="1"/>
</dbReference>
<feature type="region of interest" description="Disordered" evidence="3">
    <location>
        <begin position="878"/>
        <end position="900"/>
    </location>
</feature>
<dbReference type="Pfam" id="PF00102">
    <property type="entry name" value="Y_phosphatase"/>
    <property type="match status" value="1"/>
</dbReference>
<dbReference type="EC" id="3.1.3.48" evidence="2"/>